<organism evidence="1 2">
    <name type="scientific">Glaciimonas immobilis</name>
    <dbReference type="NCBI Taxonomy" id="728004"/>
    <lineage>
        <taxon>Bacteria</taxon>
        <taxon>Pseudomonadati</taxon>
        <taxon>Pseudomonadota</taxon>
        <taxon>Betaproteobacteria</taxon>
        <taxon>Burkholderiales</taxon>
        <taxon>Oxalobacteraceae</taxon>
        <taxon>Glaciimonas</taxon>
    </lineage>
</organism>
<proteinExistence type="predicted"/>
<keyword evidence="2" id="KW-1185">Reference proteome</keyword>
<dbReference type="RefSeq" id="WP_168055518.1">
    <property type="nucleotide sequence ID" value="NZ_JAAOZT010000006.1"/>
</dbReference>
<gene>
    <name evidence="1" type="ORF">HNR39_000914</name>
</gene>
<sequence>MLSTVTPTQSRLQTIQRLTRRSTAMAVTLPALDMLISDNQRNTNDCHELVSDVSIDLSALMGGVE</sequence>
<comment type="caution">
    <text evidence="1">The sequence shown here is derived from an EMBL/GenBank/DDBJ whole genome shotgun (WGS) entry which is preliminary data.</text>
</comment>
<reference evidence="1 2" key="1">
    <citation type="submission" date="2020-08" db="EMBL/GenBank/DDBJ databases">
        <title>Genomic Encyclopedia of Type Strains, Phase IV (KMG-IV): sequencing the most valuable type-strain genomes for metagenomic binning, comparative biology and taxonomic classification.</title>
        <authorList>
            <person name="Goeker M."/>
        </authorList>
    </citation>
    <scope>NUCLEOTIDE SEQUENCE [LARGE SCALE GENOMIC DNA]</scope>
    <source>
        <strain evidence="1 2">DSM 23240</strain>
    </source>
</reference>
<dbReference type="Proteomes" id="UP000571084">
    <property type="component" value="Unassembled WGS sequence"/>
</dbReference>
<dbReference type="AlphaFoldDB" id="A0A840RLE0"/>
<evidence type="ECO:0000313" key="1">
    <source>
        <dbReference type="EMBL" id="MBB5199087.1"/>
    </source>
</evidence>
<accession>A0A840RLE0</accession>
<dbReference type="EMBL" id="JACHHQ010000002">
    <property type="protein sequence ID" value="MBB5199087.1"/>
    <property type="molecule type" value="Genomic_DNA"/>
</dbReference>
<evidence type="ECO:0000313" key="2">
    <source>
        <dbReference type="Proteomes" id="UP000571084"/>
    </source>
</evidence>
<protein>
    <submittedName>
        <fullName evidence="1">Uncharacterized protein</fullName>
    </submittedName>
</protein>
<name>A0A840RLE0_9BURK</name>